<feature type="transmembrane region" description="Helical" evidence="1">
    <location>
        <begin position="55"/>
        <end position="76"/>
    </location>
</feature>
<evidence type="ECO:0000256" key="1">
    <source>
        <dbReference type="SAM" id="Phobius"/>
    </source>
</evidence>
<keyword evidence="1" id="KW-0472">Membrane</keyword>
<dbReference type="EMBL" id="GEEE01000100">
    <property type="protein sequence ID" value="JAP63125.1"/>
    <property type="molecule type" value="Transcribed_RNA"/>
</dbReference>
<sequence length="173" mass="18798">HPQVGNILSDEREQDLLDSAASQSFDLSPVFRVPMNSGDNSRLASKERIVLSPKMYLGCEVLNGVLFICGICLLALGTYNLRVLYTQSGECSQADSNICKNESAPSAEPIAMISAGCILIVFCIILLGVMFVLAKETSKYVRTLSNQLPSYEEAIQSTTNADDVWSVGLEINL</sequence>
<accession>A0A0V0JBG0</accession>
<reference evidence="2" key="1">
    <citation type="submission" date="2016-01" db="EMBL/GenBank/DDBJ databases">
        <title>Reference transcriptome for the parasite Schistocephalus solidus: insights into the molecular evolution of parasitism.</title>
        <authorList>
            <person name="Hebert F.O."/>
            <person name="Grambauer S."/>
            <person name="Barber I."/>
            <person name="Landry C.R."/>
            <person name="Aubin-Horth N."/>
        </authorList>
    </citation>
    <scope>NUCLEOTIDE SEQUENCE</scope>
</reference>
<proteinExistence type="predicted"/>
<name>A0A0V0JBG0_SCHSO</name>
<keyword evidence="1" id="KW-0812">Transmembrane</keyword>
<gene>
    <name evidence="2" type="ORF">TR114936</name>
</gene>
<evidence type="ECO:0000313" key="2">
    <source>
        <dbReference type="EMBL" id="JAP63125.1"/>
    </source>
</evidence>
<feature type="transmembrane region" description="Helical" evidence="1">
    <location>
        <begin position="110"/>
        <end position="134"/>
    </location>
</feature>
<keyword evidence="1" id="KW-1133">Transmembrane helix</keyword>
<feature type="non-terminal residue" evidence="2">
    <location>
        <position position="1"/>
    </location>
</feature>
<organism evidence="2">
    <name type="scientific">Schistocephalus solidus</name>
    <name type="common">Tapeworm</name>
    <dbReference type="NCBI Taxonomy" id="70667"/>
    <lineage>
        <taxon>Eukaryota</taxon>
        <taxon>Metazoa</taxon>
        <taxon>Spiralia</taxon>
        <taxon>Lophotrochozoa</taxon>
        <taxon>Platyhelminthes</taxon>
        <taxon>Cestoda</taxon>
        <taxon>Eucestoda</taxon>
        <taxon>Diphyllobothriidea</taxon>
        <taxon>Diphyllobothriidae</taxon>
        <taxon>Schistocephalus</taxon>
    </lineage>
</organism>
<protein>
    <submittedName>
        <fullName evidence="2">Uncharacterized protein</fullName>
    </submittedName>
</protein>
<dbReference type="AlphaFoldDB" id="A0A0V0JBG0"/>